<feature type="domain" description="DNA-directed DNA polymerase X" evidence="2">
    <location>
        <begin position="1"/>
        <end position="294"/>
    </location>
</feature>
<dbReference type="SMART" id="SM00481">
    <property type="entry name" value="POLIIIAc"/>
    <property type="match status" value="1"/>
</dbReference>
<dbReference type="PANTHER" id="PTHR36928">
    <property type="entry name" value="PHOSPHATASE YCDX-RELATED"/>
    <property type="match status" value="1"/>
</dbReference>
<evidence type="ECO:0000313" key="4">
    <source>
        <dbReference type="Proteomes" id="UP000248745"/>
    </source>
</evidence>
<dbReference type="SUPFAM" id="SSF47781">
    <property type="entry name" value="RuvA domain 2-like"/>
    <property type="match status" value="1"/>
</dbReference>
<dbReference type="InterPro" id="IPR027421">
    <property type="entry name" value="DNA_pol_lamdba_lyase_dom_sf"/>
</dbReference>
<dbReference type="Pfam" id="PF14520">
    <property type="entry name" value="HHH_5"/>
    <property type="match status" value="1"/>
</dbReference>
<evidence type="ECO:0000313" key="3">
    <source>
        <dbReference type="EMBL" id="PZF73502.1"/>
    </source>
</evidence>
<dbReference type="GO" id="GO:0003887">
    <property type="term" value="F:DNA-directed DNA polymerase activity"/>
    <property type="evidence" value="ECO:0007669"/>
    <property type="project" value="InterPro"/>
</dbReference>
<keyword evidence="3" id="KW-0269">Exonuclease</keyword>
<dbReference type="GO" id="GO:0042578">
    <property type="term" value="F:phosphoric ester hydrolase activity"/>
    <property type="evidence" value="ECO:0007669"/>
    <property type="project" value="TreeGrafter"/>
</dbReference>
<sequence length="553" mass="61800">MTNYDIADHFSLLSKLMDIHGENSFKTKSYSVAAFNIEKLPVELVTLDDAGIFAQKGIGETIGKKIRELLNDGKMSLLQQYLESTPAGIVSMLDIKGLGPKKISVIWKELSVESIGELEYACNENRLVTLKGFGAKTQENILKTIAFIRANEGFHLWAEIEEIAKGILQQLIQKFPEYQFSLTGDFRRQMPVISNIDFLTSSNENIIREFFSSVNEASFENAQKCLIVSIQGQPKLRFHFTSEEIYFNDLFLTTGSPAFIESFIAKYPLPPNAASEEAIFSAHNLQFIPAPLRETERIIEKAASNAIPELITAGDIKGIIHSHSTWSDGMNSIEEMAKTAMKAGFEYLVLSDHSQAAFYANGLTPDRIAAQHAEIDALNEKIKPFKIFKSIEADILYDGSLDYSNDVLATFDLVIASVHSILKMTEEKAMERLIKAIENPYTTILGHPTGRLLLSREGYPVDHKKLIDACVANNVVMEINAHPRRLDLDWRWIDYAMERGALLSIDPDAHTVNGFRDVYYGAMAAQKGGLTATRNLSSFSLSEFEAFLAKRNA</sequence>
<dbReference type="InterPro" id="IPR047967">
    <property type="entry name" value="PolX_PHP"/>
</dbReference>
<gene>
    <name evidence="3" type="ORF">DN068_07190</name>
</gene>
<dbReference type="Gene3D" id="1.10.150.20">
    <property type="entry name" value="5' to 3' exonuclease, C-terminal subdomain"/>
    <property type="match status" value="1"/>
</dbReference>
<dbReference type="PIRSF" id="PIRSF005047">
    <property type="entry name" value="UCP005047_YshC"/>
    <property type="match status" value="1"/>
</dbReference>
<dbReference type="GO" id="GO:0003677">
    <property type="term" value="F:DNA binding"/>
    <property type="evidence" value="ECO:0007669"/>
    <property type="project" value="InterPro"/>
</dbReference>
<dbReference type="InterPro" id="IPR016195">
    <property type="entry name" value="Pol/histidinol_Pase-like"/>
</dbReference>
<keyword evidence="3" id="KW-0540">Nuclease</keyword>
<dbReference type="SUPFAM" id="SSF81301">
    <property type="entry name" value="Nucleotidyltransferase"/>
    <property type="match status" value="1"/>
</dbReference>
<dbReference type="CDD" id="cd07436">
    <property type="entry name" value="PHP_PolX"/>
    <property type="match status" value="1"/>
</dbReference>
<dbReference type="SUPFAM" id="SSF89550">
    <property type="entry name" value="PHP domain-like"/>
    <property type="match status" value="1"/>
</dbReference>
<dbReference type="InterPro" id="IPR004013">
    <property type="entry name" value="PHP_dom"/>
</dbReference>
<keyword evidence="4" id="KW-1185">Reference proteome</keyword>
<dbReference type="InterPro" id="IPR022311">
    <property type="entry name" value="PolX-like"/>
</dbReference>
<evidence type="ECO:0000259" key="2">
    <source>
        <dbReference type="SMART" id="SM00483"/>
    </source>
</evidence>
<dbReference type="SUPFAM" id="SSF47802">
    <property type="entry name" value="DNA polymerase beta, N-terminal domain-like"/>
    <property type="match status" value="1"/>
</dbReference>
<protein>
    <submittedName>
        <fullName evidence="3">DNA polymerase/3'-5' exonuclease PolX</fullName>
    </submittedName>
</protein>
<dbReference type="SMART" id="SM00483">
    <property type="entry name" value="POLXc"/>
    <property type="match status" value="1"/>
</dbReference>
<proteinExistence type="predicted"/>
<dbReference type="InterPro" id="IPR050243">
    <property type="entry name" value="PHP_phosphatase"/>
</dbReference>
<dbReference type="InterPro" id="IPR010996">
    <property type="entry name" value="HHH_MUS81"/>
</dbReference>
<dbReference type="AlphaFoldDB" id="A0A2W2AIV0"/>
<dbReference type="GO" id="GO:0004527">
    <property type="term" value="F:exonuclease activity"/>
    <property type="evidence" value="ECO:0007669"/>
    <property type="project" value="UniProtKB-KW"/>
</dbReference>
<name>A0A2W2AIV0_9BACT</name>
<dbReference type="Gene3D" id="1.10.150.110">
    <property type="entry name" value="DNA polymerase beta, N-terminal domain-like"/>
    <property type="match status" value="1"/>
</dbReference>
<dbReference type="Proteomes" id="UP000248745">
    <property type="component" value="Unassembled WGS sequence"/>
</dbReference>
<feature type="domain" description="Polymerase/histidinol phosphatase N-terminal" evidence="1">
    <location>
        <begin position="318"/>
        <end position="397"/>
    </location>
</feature>
<dbReference type="Gene3D" id="3.20.20.140">
    <property type="entry name" value="Metal-dependent hydrolases"/>
    <property type="match status" value="1"/>
</dbReference>
<dbReference type="InterPro" id="IPR002054">
    <property type="entry name" value="DNA-dir_DNA_pol_X"/>
</dbReference>
<reference evidence="3 4" key="1">
    <citation type="submission" date="2018-06" db="EMBL/GenBank/DDBJ databases">
        <title>Mucibacter soli gen. nov., sp. nov., a new member of the family Chitinophagaceae producing mucin.</title>
        <authorList>
            <person name="Kim M.-K."/>
            <person name="Park S."/>
            <person name="Kim T.-S."/>
            <person name="Joung Y."/>
            <person name="Han J.-H."/>
            <person name="Kim S.B."/>
        </authorList>
    </citation>
    <scope>NUCLEOTIDE SEQUENCE [LARGE SCALE GENOMIC DNA]</scope>
    <source>
        <strain evidence="3 4">R1-15</strain>
    </source>
</reference>
<dbReference type="GO" id="GO:0008270">
    <property type="term" value="F:zinc ion binding"/>
    <property type="evidence" value="ECO:0007669"/>
    <property type="project" value="TreeGrafter"/>
</dbReference>
<dbReference type="InterPro" id="IPR043519">
    <property type="entry name" value="NT_sf"/>
</dbReference>
<organism evidence="3 4">
    <name type="scientific">Taibaiella soli</name>
    <dbReference type="NCBI Taxonomy" id="1649169"/>
    <lineage>
        <taxon>Bacteria</taxon>
        <taxon>Pseudomonadati</taxon>
        <taxon>Bacteroidota</taxon>
        <taxon>Chitinophagia</taxon>
        <taxon>Chitinophagales</taxon>
        <taxon>Chitinophagaceae</taxon>
        <taxon>Taibaiella</taxon>
    </lineage>
</organism>
<keyword evidence="3" id="KW-0378">Hydrolase</keyword>
<dbReference type="Pfam" id="PF02811">
    <property type="entry name" value="PHP"/>
    <property type="match status" value="1"/>
</dbReference>
<dbReference type="OrthoDB" id="9808747at2"/>
<dbReference type="PANTHER" id="PTHR36928:SF1">
    <property type="entry name" value="PHOSPHATASE YCDX-RELATED"/>
    <property type="match status" value="1"/>
</dbReference>
<dbReference type="RefSeq" id="WP_110998228.1">
    <property type="nucleotide sequence ID" value="NZ_QKTW01000011.1"/>
</dbReference>
<dbReference type="InterPro" id="IPR010994">
    <property type="entry name" value="RuvA_2-like"/>
</dbReference>
<accession>A0A2W2AIV0</accession>
<dbReference type="InterPro" id="IPR003141">
    <property type="entry name" value="Pol/His_phosphatase_N"/>
</dbReference>
<dbReference type="GO" id="GO:0005829">
    <property type="term" value="C:cytosol"/>
    <property type="evidence" value="ECO:0007669"/>
    <property type="project" value="TreeGrafter"/>
</dbReference>
<dbReference type="FunFam" id="3.20.20.140:FF:000047">
    <property type="entry name" value="PHP domain-containing protein"/>
    <property type="match status" value="1"/>
</dbReference>
<comment type="caution">
    <text evidence="3">The sequence shown here is derived from an EMBL/GenBank/DDBJ whole genome shotgun (WGS) entry which is preliminary data.</text>
</comment>
<dbReference type="Pfam" id="PF14716">
    <property type="entry name" value="HHH_8"/>
    <property type="match status" value="1"/>
</dbReference>
<evidence type="ECO:0000259" key="1">
    <source>
        <dbReference type="SMART" id="SM00481"/>
    </source>
</evidence>
<dbReference type="EMBL" id="QKTW01000011">
    <property type="protein sequence ID" value="PZF73502.1"/>
    <property type="molecule type" value="Genomic_DNA"/>
</dbReference>